<organism evidence="2 3">
    <name type="scientific">Knipowitschia caucasica</name>
    <name type="common">Caucasian dwarf goby</name>
    <name type="synonym">Pomatoschistus caucasicus</name>
    <dbReference type="NCBI Taxonomy" id="637954"/>
    <lineage>
        <taxon>Eukaryota</taxon>
        <taxon>Metazoa</taxon>
        <taxon>Chordata</taxon>
        <taxon>Craniata</taxon>
        <taxon>Vertebrata</taxon>
        <taxon>Euteleostomi</taxon>
        <taxon>Actinopterygii</taxon>
        <taxon>Neopterygii</taxon>
        <taxon>Teleostei</taxon>
        <taxon>Neoteleostei</taxon>
        <taxon>Acanthomorphata</taxon>
        <taxon>Gobiaria</taxon>
        <taxon>Gobiiformes</taxon>
        <taxon>Gobioidei</taxon>
        <taxon>Gobiidae</taxon>
        <taxon>Gobiinae</taxon>
        <taxon>Knipowitschia</taxon>
    </lineage>
</organism>
<keyword evidence="3" id="KW-1185">Reference proteome</keyword>
<gene>
    <name evidence="2" type="ORF">KC01_LOCUS12603</name>
</gene>
<protein>
    <submittedName>
        <fullName evidence="2">Uncharacterized protein</fullName>
    </submittedName>
</protein>
<accession>A0AAV2JYZ8</accession>
<sequence>MRLASASSAISTVTGGGSHGSQPPAFVLPPRNARVALGGDARLEGKVRTHSPTPTSHHSSTLHFLYNAAMAFNGKGGRRESSVMAS</sequence>
<evidence type="ECO:0000313" key="2">
    <source>
        <dbReference type="EMBL" id="CAL1581890.1"/>
    </source>
</evidence>
<dbReference type="AlphaFoldDB" id="A0AAV2JYZ8"/>
<feature type="region of interest" description="Disordered" evidence="1">
    <location>
        <begin position="1"/>
        <end position="28"/>
    </location>
</feature>
<feature type="compositionally biased region" description="Polar residues" evidence="1">
    <location>
        <begin position="1"/>
        <end position="13"/>
    </location>
</feature>
<evidence type="ECO:0000256" key="1">
    <source>
        <dbReference type="SAM" id="MobiDB-lite"/>
    </source>
</evidence>
<dbReference type="EMBL" id="OZ035837">
    <property type="protein sequence ID" value="CAL1581890.1"/>
    <property type="molecule type" value="Genomic_DNA"/>
</dbReference>
<reference evidence="2 3" key="1">
    <citation type="submission" date="2024-04" db="EMBL/GenBank/DDBJ databases">
        <authorList>
            <person name="Waldvogel A.-M."/>
            <person name="Schoenle A."/>
        </authorList>
    </citation>
    <scope>NUCLEOTIDE SEQUENCE [LARGE SCALE GENOMIC DNA]</scope>
</reference>
<proteinExistence type="predicted"/>
<evidence type="ECO:0000313" key="3">
    <source>
        <dbReference type="Proteomes" id="UP001497482"/>
    </source>
</evidence>
<dbReference type="Proteomes" id="UP001497482">
    <property type="component" value="Chromosome 15"/>
</dbReference>
<name>A0AAV2JYZ8_KNICA</name>